<accession>A0A8H7AAH6</accession>
<evidence type="ECO:0000313" key="3">
    <source>
        <dbReference type="Proteomes" id="UP000606974"/>
    </source>
</evidence>
<dbReference type="OrthoDB" id="10288874at2759"/>
<feature type="compositionally biased region" description="Basic and acidic residues" evidence="1">
    <location>
        <begin position="45"/>
        <end position="59"/>
    </location>
</feature>
<sequence>MVQTRAQTRQGDPPPPAIQPFSKEIENNVVNKPPRRRHVGLNVTHPEDKVKKPSDEFKLAKSGKLLHKDKQLHQTEPAPEDKEPSPCKAAQNQKHSSAFETDKISGGYSVLPAPNINGVSWALQHVLRGIVYNLTDPELHNLLTAIPPLQPLFEIPNPPRPVAWQD</sequence>
<evidence type="ECO:0000313" key="2">
    <source>
        <dbReference type="EMBL" id="KAF7505590.1"/>
    </source>
</evidence>
<protein>
    <submittedName>
        <fullName evidence="2">Uncharacterized protein</fullName>
    </submittedName>
</protein>
<feature type="compositionally biased region" description="Polar residues" evidence="1">
    <location>
        <begin position="1"/>
        <end position="10"/>
    </location>
</feature>
<evidence type="ECO:0000256" key="1">
    <source>
        <dbReference type="SAM" id="MobiDB-lite"/>
    </source>
</evidence>
<dbReference type="AlphaFoldDB" id="A0A8H7AAH6"/>
<dbReference type="EMBL" id="JAACFV010000106">
    <property type="protein sequence ID" value="KAF7505590.1"/>
    <property type="molecule type" value="Genomic_DNA"/>
</dbReference>
<dbReference type="Proteomes" id="UP000606974">
    <property type="component" value="Unassembled WGS sequence"/>
</dbReference>
<comment type="caution">
    <text evidence="2">The sequence shown here is derived from an EMBL/GenBank/DDBJ whole genome shotgun (WGS) entry which is preliminary data.</text>
</comment>
<reference evidence="2" key="1">
    <citation type="submission" date="2020-02" db="EMBL/GenBank/DDBJ databases">
        <authorList>
            <person name="Palmer J.M."/>
        </authorList>
    </citation>
    <scope>NUCLEOTIDE SEQUENCE</scope>
    <source>
        <strain evidence="2">EPUS1.4</strain>
        <tissue evidence="2">Thallus</tissue>
    </source>
</reference>
<name>A0A8H7AAH6_9EURO</name>
<proteinExistence type="predicted"/>
<keyword evidence="3" id="KW-1185">Reference proteome</keyword>
<gene>
    <name evidence="2" type="ORF">GJ744_000670</name>
</gene>
<feature type="compositionally biased region" description="Basic and acidic residues" evidence="1">
    <location>
        <begin position="66"/>
        <end position="85"/>
    </location>
</feature>
<feature type="region of interest" description="Disordered" evidence="1">
    <location>
        <begin position="1"/>
        <end position="98"/>
    </location>
</feature>
<organism evidence="2 3">
    <name type="scientific">Endocarpon pusillum</name>
    <dbReference type="NCBI Taxonomy" id="364733"/>
    <lineage>
        <taxon>Eukaryota</taxon>
        <taxon>Fungi</taxon>
        <taxon>Dikarya</taxon>
        <taxon>Ascomycota</taxon>
        <taxon>Pezizomycotina</taxon>
        <taxon>Eurotiomycetes</taxon>
        <taxon>Chaetothyriomycetidae</taxon>
        <taxon>Verrucariales</taxon>
        <taxon>Verrucariaceae</taxon>
        <taxon>Endocarpon</taxon>
    </lineage>
</organism>